<accession>A0A0E9UKT4</accession>
<dbReference type="EMBL" id="GBXM01042241">
    <property type="protein sequence ID" value="JAH66336.1"/>
    <property type="molecule type" value="Transcribed_RNA"/>
</dbReference>
<proteinExistence type="predicted"/>
<evidence type="ECO:0000313" key="1">
    <source>
        <dbReference type="EMBL" id="JAH66336.1"/>
    </source>
</evidence>
<name>A0A0E9UKT4_ANGAN</name>
<reference evidence="1" key="2">
    <citation type="journal article" date="2015" name="Fish Shellfish Immunol.">
        <title>Early steps in the European eel (Anguilla anguilla)-Vibrio vulnificus interaction in the gills: Role of the RtxA13 toxin.</title>
        <authorList>
            <person name="Callol A."/>
            <person name="Pajuelo D."/>
            <person name="Ebbesson L."/>
            <person name="Teles M."/>
            <person name="MacKenzie S."/>
            <person name="Amaro C."/>
        </authorList>
    </citation>
    <scope>NUCLEOTIDE SEQUENCE</scope>
</reference>
<dbReference type="AlphaFoldDB" id="A0A0E9UKT4"/>
<sequence length="55" mass="6520">MLKLNVTQEFTQARRNSRFRLNETYISEKTKNKIKVAAKRLKIYGLVKSPFAIFE</sequence>
<protein>
    <submittedName>
        <fullName evidence="1">Uncharacterized protein</fullName>
    </submittedName>
</protein>
<reference evidence="1" key="1">
    <citation type="submission" date="2014-11" db="EMBL/GenBank/DDBJ databases">
        <authorList>
            <person name="Amaro Gonzalez C."/>
        </authorList>
    </citation>
    <scope>NUCLEOTIDE SEQUENCE</scope>
</reference>
<organism evidence="1">
    <name type="scientific">Anguilla anguilla</name>
    <name type="common">European freshwater eel</name>
    <name type="synonym">Muraena anguilla</name>
    <dbReference type="NCBI Taxonomy" id="7936"/>
    <lineage>
        <taxon>Eukaryota</taxon>
        <taxon>Metazoa</taxon>
        <taxon>Chordata</taxon>
        <taxon>Craniata</taxon>
        <taxon>Vertebrata</taxon>
        <taxon>Euteleostomi</taxon>
        <taxon>Actinopterygii</taxon>
        <taxon>Neopterygii</taxon>
        <taxon>Teleostei</taxon>
        <taxon>Anguilliformes</taxon>
        <taxon>Anguillidae</taxon>
        <taxon>Anguilla</taxon>
    </lineage>
</organism>